<dbReference type="GO" id="GO:0020037">
    <property type="term" value="F:heme binding"/>
    <property type="evidence" value="ECO:0007669"/>
    <property type="project" value="InterPro"/>
</dbReference>
<dbReference type="AlphaFoldDB" id="A0A8J7WF84"/>
<comment type="subcellular location">
    <subcellularLocation>
        <location evidence="1">Secreted</location>
    </subcellularLocation>
</comment>
<dbReference type="GO" id="GO:0004601">
    <property type="term" value="F:peroxidase activity"/>
    <property type="evidence" value="ECO:0007669"/>
    <property type="project" value="InterPro"/>
</dbReference>
<reference evidence="4" key="1">
    <citation type="submission" date="2021-04" db="EMBL/GenBank/DDBJ databases">
        <authorList>
            <person name="Yoon J."/>
        </authorList>
    </citation>
    <scope>NUCLEOTIDE SEQUENCE</scope>
    <source>
        <strain evidence="4">KMU-90</strain>
    </source>
</reference>
<dbReference type="Pfam" id="PF03098">
    <property type="entry name" value="An_peroxidase"/>
    <property type="match status" value="1"/>
</dbReference>
<evidence type="ECO:0000313" key="4">
    <source>
        <dbReference type="EMBL" id="MBS0123973.1"/>
    </source>
</evidence>
<dbReference type="PANTHER" id="PTHR11475:SF4">
    <property type="entry name" value="CHORION PEROXIDASE"/>
    <property type="match status" value="1"/>
</dbReference>
<evidence type="ECO:0000256" key="1">
    <source>
        <dbReference type="ARBA" id="ARBA00004613"/>
    </source>
</evidence>
<evidence type="ECO:0000313" key="5">
    <source>
        <dbReference type="Proteomes" id="UP000681356"/>
    </source>
</evidence>
<proteinExistence type="predicted"/>
<dbReference type="EMBL" id="JAGTUU010000003">
    <property type="protein sequence ID" value="MBS0123973.1"/>
    <property type="molecule type" value="Genomic_DNA"/>
</dbReference>
<evidence type="ECO:0000256" key="2">
    <source>
        <dbReference type="ARBA" id="ARBA00022525"/>
    </source>
</evidence>
<dbReference type="RefSeq" id="WP_212535949.1">
    <property type="nucleotide sequence ID" value="NZ_JAGTUU010000003.1"/>
</dbReference>
<dbReference type="PROSITE" id="PS50292">
    <property type="entry name" value="PEROXIDASE_3"/>
    <property type="match status" value="1"/>
</dbReference>
<dbReference type="PANTHER" id="PTHR11475">
    <property type="entry name" value="OXIDASE/PEROXIDASE"/>
    <property type="match status" value="1"/>
</dbReference>
<dbReference type="InterPro" id="IPR010255">
    <property type="entry name" value="Haem_peroxidase_sf"/>
</dbReference>
<name>A0A8J7WF84_9RHOB</name>
<accession>A0A8J7WF84</accession>
<comment type="caution">
    <text evidence="4">The sequence shown here is derived from an EMBL/GenBank/DDBJ whole genome shotgun (WGS) entry which is preliminary data.</text>
</comment>
<keyword evidence="2" id="KW-0964">Secreted</keyword>
<dbReference type="Gene3D" id="1.10.640.10">
    <property type="entry name" value="Haem peroxidase domain superfamily, animal type"/>
    <property type="match status" value="1"/>
</dbReference>
<dbReference type="GO" id="GO:0005576">
    <property type="term" value="C:extracellular region"/>
    <property type="evidence" value="ECO:0007669"/>
    <property type="project" value="UniProtKB-SubCell"/>
</dbReference>
<organism evidence="4 5">
    <name type="scientific">Thetidibacter halocola</name>
    <dbReference type="NCBI Taxonomy" id="2827239"/>
    <lineage>
        <taxon>Bacteria</taxon>
        <taxon>Pseudomonadati</taxon>
        <taxon>Pseudomonadota</taxon>
        <taxon>Alphaproteobacteria</taxon>
        <taxon>Rhodobacterales</taxon>
        <taxon>Roseobacteraceae</taxon>
        <taxon>Thetidibacter</taxon>
    </lineage>
</organism>
<keyword evidence="3" id="KW-0325">Glycoprotein</keyword>
<gene>
    <name evidence="4" type="ORF">KB874_07480</name>
</gene>
<evidence type="ECO:0008006" key="6">
    <source>
        <dbReference type="Google" id="ProtNLM"/>
    </source>
</evidence>
<dbReference type="SUPFAM" id="SSF48113">
    <property type="entry name" value="Heme-dependent peroxidases"/>
    <property type="match status" value="1"/>
</dbReference>
<dbReference type="InterPro" id="IPR037120">
    <property type="entry name" value="Haem_peroxidase_sf_animal"/>
</dbReference>
<protein>
    <recommendedName>
        <fullName evidence="6">Peroxidase</fullName>
    </recommendedName>
</protein>
<keyword evidence="5" id="KW-1185">Reference proteome</keyword>
<dbReference type="GO" id="GO:0006979">
    <property type="term" value="P:response to oxidative stress"/>
    <property type="evidence" value="ECO:0007669"/>
    <property type="project" value="InterPro"/>
</dbReference>
<sequence length="499" mass="54551">MTRLHHGLTRYDQLVKSHIDPSEAARRIPLPATFGRLAPANEVQLEHTTHAQLIDIFERLALAMARTGAEPGAAPAGMTFFGQFVDHDVTLDATSALGSRIVPATIPNVRTPALDLDCVYGAGPEASPHLYGRDEAANMLVYGNAANPHDLARTANGTALIGDPRNDENGIISAIQANFVALHNILMTEALNDAAARAEMKDCARMGMAANDWTDHVADRHMIFEEVRRFIRLHYQHVVWTELLPAFVDRSCLDEAMVQDLFGADAAIMPVEFSGAAYRFGHATTQPGYAMKQGNPEMDMFTILGFGPRVETPEMRMFFDIQGAAPRARPVGPALGEPLTRLPFINTPVHLGDINHTLTVEQSRNLPLRNILRDRYTYKLANGEWFRTEWFKKKLKRTLPAVEMDPILSSAGVTKTPLWYYSLQEAAQHGGGRLTGVGGAIVASVFGRLLRLDPTTVWHASGFAPSAKFAHPGGVLAGMMAYAEAHRDGIAHAALLKNG</sequence>
<dbReference type="Proteomes" id="UP000681356">
    <property type="component" value="Unassembled WGS sequence"/>
</dbReference>
<evidence type="ECO:0000256" key="3">
    <source>
        <dbReference type="ARBA" id="ARBA00023180"/>
    </source>
</evidence>
<dbReference type="InterPro" id="IPR019791">
    <property type="entry name" value="Haem_peroxidase_animal"/>
</dbReference>